<evidence type="ECO:0000256" key="3">
    <source>
        <dbReference type="ARBA" id="ARBA00011881"/>
    </source>
</evidence>
<evidence type="ECO:0000256" key="5">
    <source>
        <dbReference type="PIRNR" id="PIRNR038940"/>
    </source>
</evidence>
<evidence type="ECO:0000256" key="2">
    <source>
        <dbReference type="ARBA" id="ARBA00006966"/>
    </source>
</evidence>
<reference evidence="7 8" key="1">
    <citation type="journal article" date="2015" name="Genome Announc.">
        <title>Complete Genome Sequence of Methylobacterium aquaticum Strain 22A, Isolated from Racomitrium japonicum Moss.</title>
        <authorList>
            <person name="Tani A."/>
            <person name="Ogura Y."/>
            <person name="Hayashi T."/>
            <person name="Kimbara K."/>
        </authorList>
    </citation>
    <scope>NUCLEOTIDE SEQUENCE [LARGE SCALE GENOMIC DNA]</scope>
    <source>
        <strain evidence="7 8">MA-22A</strain>
    </source>
</reference>
<dbReference type="STRING" id="270351.Maq22A_c22720"/>
<dbReference type="InterPro" id="IPR015422">
    <property type="entry name" value="PyrdxlP-dep_Trfase_small"/>
</dbReference>
<dbReference type="PATRIC" id="fig|270351.10.peg.4382"/>
<dbReference type="InterPro" id="IPR015421">
    <property type="entry name" value="PyrdxlP-dep_Trfase_major"/>
</dbReference>
<dbReference type="RefSeq" id="WP_060849534.1">
    <property type="nucleotide sequence ID" value="NZ_AP014704.1"/>
</dbReference>
<dbReference type="InterPro" id="IPR015424">
    <property type="entry name" value="PyrdxlP-dep_Trfase"/>
</dbReference>
<comment type="function">
    <text evidence="5">Catalyzes the cleavage of L-allo-threonine and L-threonine to glycine and acetaldehyde.</text>
</comment>
<protein>
    <recommendedName>
        <fullName evidence="5">L-threonine aldolase</fullName>
        <ecNumber evidence="5">4.1.2.48</ecNumber>
    </recommendedName>
</protein>
<reference evidence="8" key="2">
    <citation type="submission" date="2015-01" db="EMBL/GenBank/DDBJ databases">
        <title>Complete genome sequence of Methylobacterium aquaticum strain 22A.</title>
        <authorList>
            <person name="Tani A."/>
            <person name="Ogura Y."/>
            <person name="Hayashi T."/>
        </authorList>
    </citation>
    <scope>NUCLEOTIDE SEQUENCE [LARGE SCALE GENOMIC DNA]</scope>
    <source>
        <strain evidence="8">MA-22A</strain>
    </source>
</reference>
<sequence length="353" mass="37603">MNFASDNVVGASAPILEAIVRHNGGAMPAYGADPLTLGLTPRFRALFEHPDLAVFPVATGTAANALALSVMVPPFGLCLCHEEAHVMEDECGAPEFYTHGAKLQGLPGAGGKIAPETLDRFLGGLTRHVKQMPPRALTLSQLTESGQVYTVDEIAALSRIAHAHGLTVHMDGARFANALAALGCSPAEMTWRAGIDILSFGASKNGALAAEAILVFRPDLSETLDFRRKRAGHILSKGRFIAAQLDAYLGDDHWIANARHANRMAARLAAGLSGLPGVRLAWPVQGNEVFPILPARLDAALREGGALYYDWASRSLPAGEAVREDERMIRLITAFSTAEAEVEAFLDLARRSG</sequence>
<evidence type="ECO:0000256" key="1">
    <source>
        <dbReference type="ARBA" id="ARBA00001933"/>
    </source>
</evidence>
<accession>A0A0C6F4B1</accession>
<keyword evidence="5" id="KW-0456">Lyase</keyword>
<dbReference type="OrthoDB" id="9774495at2"/>
<organism evidence="7 8">
    <name type="scientific">Methylobacterium aquaticum</name>
    <dbReference type="NCBI Taxonomy" id="270351"/>
    <lineage>
        <taxon>Bacteria</taxon>
        <taxon>Pseudomonadati</taxon>
        <taxon>Pseudomonadota</taxon>
        <taxon>Alphaproteobacteria</taxon>
        <taxon>Hyphomicrobiales</taxon>
        <taxon>Methylobacteriaceae</taxon>
        <taxon>Methylobacterium</taxon>
    </lineage>
</organism>
<dbReference type="Pfam" id="PF01212">
    <property type="entry name" value="Beta_elim_lyase"/>
    <property type="match status" value="1"/>
</dbReference>
<evidence type="ECO:0000256" key="4">
    <source>
        <dbReference type="ARBA" id="ARBA00022898"/>
    </source>
</evidence>
<evidence type="ECO:0000259" key="6">
    <source>
        <dbReference type="Pfam" id="PF01212"/>
    </source>
</evidence>
<comment type="similarity">
    <text evidence="2 5">Belongs to the threonine aldolase family.</text>
</comment>
<dbReference type="AlphaFoldDB" id="A0A0C6F4B1"/>
<comment type="catalytic activity">
    <reaction evidence="5">
        <text>L-threonine = acetaldehyde + glycine</text>
        <dbReference type="Rhea" id="RHEA:19625"/>
        <dbReference type="ChEBI" id="CHEBI:15343"/>
        <dbReference type="ChEBI" id="CHEBI:57305"/>
        <dbReference type="ChEBI" id="CHEBI:57926"/>
        <dbReference type="EC" id="4.1.2.48"/>
    </reaction>
</comment>
<dbReference type="Proteomes" id="UP000061432">
    <property type="component" value="Chromosome"/>
</dbReference>
<gene>
    <name evidence="7" type="primary">gly1</name>
    <name evidence="7" type="ORF">Maq22A_c22720</name>
</gene>
<dbReference type="PANTHER" id="PTHR48097">
    <property type="entry name" value="L-THREONINE ALDOLASE-RELATED"/>
    <property type="match status" value="1"/>
</dbReference>
<comment type="cofactor">
    <cofactor evidence="1 5">
        <name>pyridoxal 5'-phosphate</name>
        <dbReference type="ChEBI" id="CHEBI:597326"/>
    </cofactor>
</comment>
<dbReference type="InterPro" id="IPR026273">
    <property type="entry name" value="Low_specificity_L-TA_bact"/>
</dbReference>
<dbReference type="KEGG" id="maqu:Maq22A_c22720"/>
<dbReference type="InterPro" id="IPR001597">
    <property type="entry name" value="ArAA_b-elim_lyase/Thr_aldolase"/>
</dbReference>
<dbReference type="PIRSF" id="PIRSF038940">
    <property type="entry name" value="Low_specificity_LTA"/>
    <property type="match status" value="1"/>
</dbReference>
<evidence type="ECO:0000313" key="7">
    <source>
        <dbReference type="EMBL" id="BAQ47516.1"/>
    </source>
</evidence>
<name>A0A0C6F4B1_9HYPH</name>
<dbReference type="GO" id="GO:0008732">
    <property type="term" value="F:L-allo-threonine aldolase activity"/>
    <property type="evidence" value="ECO:0007669"/>
    <property type="project" value="RHEA"/>
</dbReference>
<feature type="domain" description="Aromatic amino acid beta-eliminating lyase/threonine aldolase" evidence="6">
    <location>
        <begin position="3"/>
        <end position="281"/>
    </location>
</feature>
<dbReference type="Gene3D" id="3.40.640.10">
    <property type="entry name" value="Type I PLP-dependent aspartate aminotransferase-like (Major domain)"/>
    <property type="match status" value="1"/>
</dbReference>
<comment type="subunit">
    <text evidence="3">Homotetramer.</text>
</comment>
<dbReference type="SUPFAM" id="SSF53383">
    <property type="entry name" value="PLP-dependent transferases"/>
    <property type="match status" value="1"/>
</dbReference>
<comment type="catalytic activity">
    <reaction evidence="5">
        <text>L-allo-threonine = acetaldehyde + glycine</text>
        <dbReference type="Rhea" id="RHEA:26209"/>
        <dbReference type="ChEBI" id="CHEBI:15343"/>
        <dbReference type="ChEBI" id="CHEBI:57305"/>
        <dbReference type="ChEBI" id="CHEBI:58585"/>
        <dbReference type="EC" id="4.1.2.48"/>
    </reaction>
</comment>
<dbReference type="PANTHER" id="PTHR48097:SF5">
    <property type="entry name" value="LOW SPECIFICITY L-THREONINE ALDOLASE"/>
    <property type="match status" value="1"/>
</dbReference>
<proteinExistence type="inferred from homology"/>
<dbReference type="EC" id="4.1.2.48" evidence="5"/>
<evidence type="ECO:0000313" key="8">
    <source>
        <dbReference type="Proteomes" id="UP000061432"/>
    </source>
</evidence>
<dbReference type="EMBL" id="AP014704">
    <property type="protein sequence ID" value="BAQ47516.1"/>
    <property type="molecule type" value="Genomic_DNA"/>
</dbReference>
<dbReference type="Gene3D" id="3.90.1150.10">
    <property type="entry name" value="Aspartate Aminotransferase, domain 1"/>
    <property type="match status" value="1"/>
</dbReference>
<dbReference type="GO" id="GO:0006567">
    <property type="term" value="P:L-threonine catabolic process"/>
    <property type="evidence" value="ECO:0007669"/>
    <property type="project" value="UniProtKB-UniRule"/>
</dbReference>
<keyword evidence="4 5" id="KW-0663">Pyridoxal phosphate</keyword>